<keyword evidence="4 7" id="KW-1133">Transmembrane helix</keyword>
<feature type="compositionally biased region" description="Polar residues" evidence="6">
    <location>
        <begin position="88"/>
        <end position="98"/>
    </location>
</feature>
<name>A0A7Y3TXR9_9GAMM</name>
<comment type="caution">
    <text evidence="8">The sequence shown here is derived from an EMBL/GenBank/DDBJ whole genome shotgun (WGS) entry which is preliminary data.</text>
</comment>
<feature type="compositionally biased region" description="Basic and acidic residues" evidence="6">
    <location>
        <begin position="14"/>
        <end position="33"/>
    </location>
</feature>
<dbReference type="EMBL" id="JABFHI010000004">
    <property type="protein sequence ID" value="NOG32045.1"/>
    <property type="molecule type" value="Genomic_DNA"/>
</dbReference>
<evidence type="ECO:0000256" key="6">
    <source>
        <dbReference type="SAM" id="MobiDB-lite"/>
    </source>
</evidence>
<evidence type="ECO:0000256" key="1">
    <source>
        <dbReference type="ARBA" id="ARBA00004370"/>
    </source>
</evidence>
<feature type="compositionally biased region" description="Basic and acidic residues" evidence="6">
    <location>
        <begin position="65"/>
        <end position="87"/>
    </location>
</feature>
<gene>
    <name evidence="8" type="ORF">HLB35_10255</name>
</gene>
<accession>A0A7Y3TXR9</accession>
<reference evidence="8 9" key="2">
    <citation type="submission" date="2020-06" db="EMBL/GenBank/DDBJ databases">
        <title>Halomonas songnenensis sp. nov., a moderately halophilic bacterium isolated from saline and alkaline soils.</title>
        <authorList>
            <person name="Jiang J."/>
            <person name="Pan Y."/>
        </authorList>
    </citation>
    <scope>NUCLEOTIDE SEQUENCE [LARGE SCALE GENOMIC DNA]</scope>
    <source>
        <strain evidence="8 9">TBZ9</strain>
    </source>
</reference>
<dbReference type="Pfam" id="PF01679">
    <property type="entry name" value="Pmp3"/>
    <property type="match status" value="1"/>
</dbReference>
<evidence type="ECO:0000256" key="7">
    <source>
        <dbReference type="SAM" id="Phobius"/>
    </source>
</evidence>
<evidence type="ECO:0000256" key="2">
    <source>
        <dbReference type="ARBA" id="ARBA00009530"/>
    </source>
</evidence>
<dbReference type="Proteomes" id="UP000588806">
    <property type="component" value="Unassembled WGS sequence"/>
</dbReference>
<comment type="subcellular location">
    <subcellularLocation>
        <location evidence="1">Membrane</location>
    </subcellularLocation>
</comment>
<comment type="similarity">
    <text evidence="2">Belongs to the UPF0057 (PMP3) family.</text>
</comment>
<proteinExistence type="inferred from homology"/>
<dbReference type="AlphaFoldDB" id="A0A7Y3TXR9"/>
<evidence type="ECO:0000256" key="4">
    <source>
        <dbReference type="ARBA" id="ARBA00022989"/>
    </source>
</evidence>
<feature type="compositionally biased region" description="Polar residues" evidence="6">
    <location>
        <begin position="112"/>
        <end position="134"/>
    </location>
</feature>
<keyword evidence="9" id="KW-1185">Reference proteome</keyword>
<dbReference type="RefSeq" id="WP_171702519.1">
    <property type="nucleotide sequence ID" value="NZ_JABFHI010000004.1"/>
</dbReference>
<evidence type="ECO:0000313" key="9">
    <source>
        <dbReference type="Proteomes" id="UP000588806"/>
    </source>
</evidence>
<dbReference type="GO" id="GO:0016020">
    <property type="term" value="C:membrane"/>
    <property type="evidence" value="ECO:0007669"/>
    <property type="project" value="UniProtKB-SubCell"/>
</dbReference>
<evidence type="ECO:0000313" key="8">
    <source>
        <dbReference type="EMBL" id="NOG32045.1"/>
    </source>
</evidence>
<evidence type="ECO:0000256" key="3">
    <source>
        <dbReference type="ARBA" id="ARBA00022692"/>
    </source>
</evidence>
<feature type="region of interest" description="Disordered" evidence="6">
    <location>
        <begin position="1"/>
        <end position="134"/>
    </location>
</feature>
<reference evidence="8 9" key="1">
    <citation type="submission" date="2020-05" db="EMBL/GenBank/DDBJ databases">
        <authorList>
            <person name="Ruan W."/>
            <person name="Jeon C.O."/>
            <person name="Chun B.H."/>
        </authorList>
    </citation>
    <scope>NUCLEOTIDE SEQUENCE [LARGE SCALE GENOMIC DNA]</scope>
    <source>
        <strain evidence="8 9">TBZ9</strain>
    </source>
</reference>
<keyword evidence="5 7" id="KW-0472">Membrane</keyword>
<sequence length="196" mass="21277">MDAREYLNRQGVGVDREPDKPNTLEEKAWERARGSGHQRPKSGTPFDWEEWERHHDDLAADAETLEQKIDKEAHRKALEKEKQDNALKKTQASTSEKQAGQGGQGSVGHFDPSSSASYLQATSTQPSNAGASQAQAPVQAMPGAVKTAYMALAVLMPPLAVGLSGGQAKRVGIACILTLLLWVPGVVYAARWIFSR</sequence>
<protein>
    <submittedName>
        <fullName evidence="8">YqaE/Pmp3 family membrane protein</fullName>
    </submittedName>
</protein>
<feature type="transmembrane region" description="Helical" evidence="7">
    <location>
        <begin position="171"/>
        <end position="194"/>
    </location>
</feature>
<evidence type="ECO:0000256" key="5">
    <source>
        <dbReference type="ARBA" id="ARBA00023136"/>
    </source>
</evidence>
<dbReference type="InterPro" id="IPR000612">
    <property type="entry name" value="PMP3"/>
</dbReference>
<keyword evidence="3 7" id="KW-0812">Transmembrane</keyword>
<organism evidence="8 9">
    <name type="scientific">Vreelandella azerica</name>
    <dbReference type="NCBI Taxonomy" id="2732867"/>
    <lineage>
        <taxon>Bacteria</taxon>
        <taxon>Pseudomonadati</taxon>
        <taxon>Pseudomonadota</taxon>
        <taxon>Gammaproteobacteria</taxon>
        <taxon>Oceanospirillales</taxon>
        <taxon>Halomonadaceae</taxon>
        <taxon>Vreelandella</taxon>
    </lineage>
</organism>